<feature type="domain" description="NADH:flavin oxidoreductase/NADH oxidase N-terminal" evidence="10">
    <location>
        <begin position="7"/>
        <end position="348"/>
    </location>
</feature>
<dbReference type="AlphaFoldDB" id="H6LK55"/>
<dbReference type="PANTHER" id="PTHR42917">
    <property type="entry name" value="2,4-DIENOYL-COA REDUCTASE"/>
    <property type="match status" value="1"/>
</dbReference>
<dbReference type="Gene3D" id="3.20.20.70">
    <property type="entry name" value="Aldolase class I"/>
    <property type="match status" value="1"/>
</dbReference>
<evidence type="ECO:0000256" key="6">
    <source>
        <dbReference type="ARBA" id="ARBA00022723"/>
    </source>
</evidence>
<dbReference type="OrthoDB" id="9772736at2"/>
<dbReference type="GO" id="GO:0016491">
    <property type="term" value="F:oxidoreductase activity"/>
    <property type="evidence" value="ECO:0007669"/>
    <property type="project" value="UniProtKB-KW"/>
</dbReference>
<dbReference type="Gene3D" id="3.50.50.60">
    <property type="entry name" value="FAD/NAD(P)-binding domain"/>
    <property type="match status" value="1"/>
</dbReference>
<dbReference type="PRINTS" id="PR00469">
    <property type="entry name" value="PNDRDTASEII"/>
</dbReference>
<feature type="domain" description="FAD/NAD(P)-binding" evidence="11">
    <location>
        <begin position="399"/>
        <end position="628"/>
    </location>
</feature>
<dbReference type="Pfam" id="PF00724">
    <property type="entry name" value="Oxidored_FMN"/>
    <property type="match status" value="1"/>
</dbReference>
<dbReference type="InterPro" id="IPR036188">
    <property type="entry name" value="FAD/NAD-bd_sf"/>
</dbReference>
<keyword evidence="4" id="KW-0285">Flavoprotein</keyword>
<evidence type="ECO:0000256" key="5">
    <source>
        <dbReference type="ARBA" id="ARBA00022643"/>
    </source>
</evidence>
<gene>
    <name evidence="12" type="ordered locus">Awo_c32470</name>
</gene>
<dbReference type="PRINTS" id="PR00368">
    <property type="entry name" value="FADPNR"/>
</dbReference>
<evidence type="ECO:0000256" key="7">
    <source>
        <dbReference type="ARBA" id="ARBA00023002"/>
    </source>
</evidence>
<dbReference type="Proteomes" id="UP000007177">
    <property type="component" value="Chromosome"/>
</dbReference>
<evidence type="ECO:0000256" key="8">
    <source>
        <dbReference type="ARBA" id="ARBA00023004"/>
    </source>
</evidence>
<keyword evidence="6" id="KW-0479">Metal-binding</keyword>
<reference evidence="12 13" key="2">
    <citation type="journal article" date="2012" name="PLoS ONE">
        <title>An ancient pathway combining carbon dioxide fixation with the generation and utilization of a sodium ion gradient for ATP synthesis.</title>
        <authorList>
            <person name="Poehlein A."/>
            <person name="Schmidt S."/>
            <person name="Kaster A.K."/>
            <person name="Goenrich M."/>
            <person name="Vollmers J."/>
            <person name="Thurmer A."/>
            <person name="Bertsch J."/>
            <person name="Schuchmann K."/>
            <person name="Voigt B."/>
            <person name="Hecker M."/>
            <person name="Daniel R."/>
            <person name="Thauer R.K."/>
            <person name="Gottschalk G."/>
            <person name="Muller V."/>
        </authorList>
    </citation>
    <scope>NUCLEOTIDE SEQUENCE [LARGE SCALE GENOMIC DNA]</scope>
    <source>
        <strain evidence="13">ATCC 29683 / DSM 1030 / JCM 2381 / KCTC 1655 / WB1</strain>
    </source>
</reference>
<dbReference type="CDD" id="cd02803">
    <property type="entry name" value="OYE_like_FMN_family"/>
    <property type="match status" value="1"/>
</dbReference>
<dbReference type="InterPro" id="IPR001155">
    <property type="entry name" value="OxRdtase_FMN_N"/>
</dbReference>
<dbReference type="KEGG" id="awo:Awo_c32470"/>
<dbReference type="GO" id="GO:0046872">
    <property type="term" value="F:metal ion binding"/>
    <property type="evidence" value="ECO:0007669"/>
    <property type="project" value="UniProtKB-KW"/>
</dbReference>
<dbReference type="eggNOG" id="COG0446">
    <property type="taxonomic scope" value="Bacteria"/>
</dbReference>
<keyword evidence="13" id="KW-1185">Reference proteome</keyword>
<dbReference type="eggNOG" id="COG1902">
    <property type="taxonomic scope" value="Bacteria"/>
</dbReference>
<evidence type="ECO:0000313" key="12">
    <source>
        <dbReference type="EMBL" id="AFA49975.1"/>
    </source>
</evidence>
<evidence type="ECO:0000259" key="11">
    <source>
        <dbReference type="Pfam" id="PF07992"/>
    </source>
</evidence>
<evidence type="ECO:0000256" key="9">
    <source>
        <dbReference type="ARBA" id="ARBA00023014"/>
    </source>
</evidence>
<evidence type="ECO:0000256" key="2">
    <source>
        <dbReference type="ARBA" id="ARBA00001966"/>
    </source>
</evidence>
<keyword evidence="5" id="KW-0288">FMN</keyword>
<keyword evidence="8" id="KW-0408">Iron</keyword>
<accession>H6LK55</accession>
<dbReference type="EMBL" id="CP002987">
    <property type="protein sequence ID" value="AFA49975.1"/>
    <property type="molecule type" value="Genomic_DNA"/>
</dbReference>
<comment type="cofactor">
    <cofactor evidence="2">
        <name>[4Fe-4S] cluster</name>
        <dbReference type="ChEBI" id="CHEBI:49883"/>
    </cofactor>
</comment>
<evidence type="ECO:0000256" key="4">
    <source>
        <dbReference type="ARBA" id="ARBA00022630"/>
    </source>
</evidence>
<dbReference type="HOGENOM" id="CLU_012153_1_2_9"/>
<dbReference type="RefSeq" id="WP_014357571.1">
    <property type="nucleotide sequence ID" value="NC_016894.1"/>
</dbReference>
<dbReference type="STRING" id="931626.Awo_c32470"/>
<dbReference type="PANTHER" id="PTHR42917:SF2">
    <property type="entry name" value="2,4-DIENOYL-COA REDUCTASE [(2E)-ENOYL-COA-PRODUCING]"/>
    <property type="match status" value="1"/>
</dbReference>
<evidence type="ECO:0000256" key="3">
    <source>
        <dbReference type="ARBA" id="ARBA00011048"/>
    </source>
</evidence>
<keyword evidence="7" id="KW-0560">Oxidoreductase</keyword>
<keyword evidence="9" id="KW-0411">Iron-sulfur</keyword>
<protein>
    <submittedName>
        <fullName evidence="12">Flavin oxidoreductase/NADH oxidase</fullName>
    </submittedName>
</protein>
<name>H6LK55_ACEWD</name>
<comment type="cofactor">
    <cofactor evidence="1">
        <name>FMN</name>
        <dbReference type="ChEBI" id="CHEBI:58210"/>
    </cofactor>
</comment>
<evidence type="ECO:0000256" key="1">
    <source>
        <dbReference type="ARBA" id="ARBA00001917"/>
    </source>
</evidence>
<proteinExistence type="inferred from homology"/>
<evidence type="ECO:0000313" key="13">
    <source>
        <dbReference type="Proteomes" id="UP000007177"/>
    </source>
</evidence>
<reference evidence="13" key="1">
    <citation type="submission" date="2011-07" db="EMBL/GenBank/DDBJ databases">
        <title>Complete genome sequence of Acetobacterium woodii.</title>
        <authorList>
            <person name="Poehlein A."/>
            <person name="Schmidt S."/>
            <person name="Kaster A.-K."/>
            <person name="Goenrich M."/>
            <person name="Vollmers J."/>
            <person name="Thuermer A."/>
            <person name="Gottschalk G."/>
            <person name="Thauer R.K."/>
            <person name="Daniel R."/>
            <person name="Mueller V."/>
        </authorList>
    </citation>
    <scope>NUCLEOTIDE SEQUENCE [LARGE SCALE GENOMIC DNA]</scope>
    <source>
        <strain evidence="13">ATCC 29683 / DSM 1030 / JCM 2381 / KCTC 1655 / WB1</strain>
    </source>
</reference>
<dbReference type="GO" id="GO:0010181">
    <property type="term" value="F:FMN binding"/>
    <property type="evidence" value="ECO:0007669"/>
    <property type="project" value="InterPro"/>
</dbReference>
<dbReference type="InterPro" id="IPR013785">
    <property type="entry name" value="Aldolase_TIM"/>
</dbReference>
<dbReference type="Pfam" id="PF07992">
    <property type="entry name" value="Pyr_redox_2"/>
    <property type="match status" value="1"/>
</dbReference>
<organism evidence="12 13">
    <name type="scientific">Acetobacterium woodii (strain ATCC 29683 / DSM 1030 / JCM 2381 / KCTC 1655 / WB1)</name>
    <dbReference type="NCBI Taxonomy" id="931626"/>
    <lineage>
        <taxon>Bacteria</taxon>
        <taxon>Bacillati</taxon>
        <taxon>Bacillota</taxon>
        <taxon>Clostridia</taxon>
        <taxon>Eubacteriales</taxon>
        <taxon>Eubacteriaceae</taxon>
        <taxon>Acetobacterium</taxon>
    </lineage>
</organism>
<dbReference type="SUPFAM" id="SSF51905">
    <property type="entry name" value="FAD/NAD(P)-binding domain"/>
    <property type="match status" value="1"/>
</dbReference>
<dbReference type="Gene3D" id="3.40.50.720">
    <property type="entry name" value="NAD(P)-binding Rossmann-like Domain"/>
    <property type="match status" value="1"/>
</dbReference>
<dbReference type="SUPFAM" id="SSF51395">
    <property type="entry name" value="FMN-linked oxidoreductases"/>
    <property type="match status" value="1"/>
</dbReference>
<dbReference type="InterPro" id="IPR023753">
    <property type="entry name" value="FAD/NAD-binding_dom"/>
</dbReference>
<dbReference type="InterPro" id="IPR051793">
    <property type="entry name" value="NADH:flavin_oxidoreductase"/>
</dbReference>
<dbReference type="GO" id="GO:0051536">
    <property type="term" value="F:iron-sulfur cluster binding"/>
    <property type="evidence" value="ECO:0007669"/>
    <property type="project" value="UniProtKB-KW"/>
</dbReference>
<sequence>MNNYPHVFESIRIRGVDFKNRIEMAPPSPNRADRDGRVSREFIDWFKPIAEGGTAMIHVGNSVIDRAESSDEERQLDLGTDGCILPLSQFAEMCESFGCQASLEINHCGMDSDPLRIGHPAISASAIITPAEMERAKASGREPIPTMEMSHAKIKETVDKYAMAAYRCQKAGMKVCMIHGGHGNLISQFASTLFNKRTDEYGGSLENRARFCIEVLDAVRAKVGENFVIEFRISADEIHPDGMHFEETLQFIELIKDKIDILHVSAGIHGDFAYMRYWWQNSMMDRMYNVHFAADIKKRFPDLLIATVGSIMNIKDAEEIIASGKADFVAMCRPLIADPAMPRKYALGQEEDHRPCIRCQYCGKRLIMPRVIGCAVNPLCANIDEFPYGKIPKAELKRKVGVVGGGPAGIQALLTLCERGHEVVLYEKADQLGGNVITAASPKFKIDMQDYRDYLIRQAEKSAGTIQLNTEVTAEMLGAEQFDALILAVGADPLIPNLPGADLPHVHWAPDGEMGRVAVGEQVVIVGGGAIGIESAIELTEKGKQVTVLEMAPDLSNLFMTASGTMQDLLEKVEALKIPVITSAKLKSIDAQAVYYEELTTGTEHTLAADTVLLAVGMVPRHQLVDELRQSAPPTEVFVVGDAIEVGNIAEAVNSAFKIAVHL</sequence>
<evidence type="ECO:0000259" key="10">
    <source>
        <dbReference type="Pfam" id="PF00724"/>
    </source>
</evidence>
<comment type="similarity">
    <text evidence="3">In the N-terminal section; belongs to the NADH:flavin oxidoreductase/NADH oxidase family.</text>
</comment>